<dbReference type="InterPro" id="IPR050354">
    <property type="entry name" value="F-box/kelch-repeat_ARATH"/>
</dbReference>
<feature type="domain" description="F-box" evidence="2">
    <location>
        <begin position="22"/>
        <end position="68"/>
    </location>
</feature>
<organism evidence="3 4">
    <name type="scientific">Arabidopsis thaliana x Arabidopsis arenosa</name>
    <dbReference type="NCBI Taxonomy" id="1240361"/>
    <lineage>
        <taxon>Eukaryota</taxon>
        <taxon>Viridiplantae</taxon>
        <taxon>Streptophyta</taxon>
        <taxon>Embryophyta</taxon>
        <taxon>Tracheophyta</taxon>
        <taxon>Spermatophyta</taxon>
        <taxon>Magnoliopsida</taxon>
        <taxon>eudicotyledons</taxon>
        <taxon>Gunneridae</taxon>
        <taxon>Pentapetalae</taxon>
        <taxon>rosids</taxon>
        <taxon>malvids</taxon>
        <taxon>Brassicales</taxon>
        <taxon>Brassicaceae</taxon>
        <taxon>Camelineae</taxon>
        <taxon>Arabidopsis</taxon>
    </lineage>
</organism>
<name>A0A8T1Y3Z4_9BRAS</name>
<dbReference type="SMART" id="SM00612">
    <property type="entry name" value="Kelch"/>
    <property type="match status" value="1"/>
</dbReference>
<dbReference type="Pfam" id="PF25210">
    <property type="entry name" value="Kelch_FKB95"/>
    <property type="match status" value="1"/>
</dbReference>
<dbReference type="InterPro" id="IPR057499">
    <property type="entry name" value="Kelch_FKB95"/>
</dbReference>
<comment type="caution">
    <text evidence="3">The sequence shown here is derived from an EMBL/GenBank/DDBJ whole genome shotgun (WGS) entry which is preliminary data.</text>
</comment>
<dbReference type="InterPro" id="IPR001810">
    <property type="entry name" value="F-box_dom"/>
</dbReference>
<feature type="region of interest" description="Disordered" evidence="1">
    <location>
        <begin position="1"/>
        <end position="25"/>
    </location>
</feature>
<protein>
    <submittedName>
        <fullName evidence="3">F-box-like domain superfamily</fullName>
    </submittedName>
</protein>
<evidence type="ECO:0000313" key="3">
    <source>
        <dbReference type="EMBL" id="KAG7541031.1"/>
    </source>
</evidence>
<evidence type="ECO:0000313" key="4">
    <source>
        <dbReference type="Proteomes" id="UP000694240"/>
    </source>
</evidence>
<gene>
    <name evidence="3" type="ORF">ISN45_Aa07g011700</name>
</gene>
<dbReference type="SMART" id="SM00256">
    <property type="entry name" value="FBOX"/>
    <property type="match status" value="1"/>
</dbReference>
<dbReference type="AlphaFoldDB" id="A0A8T1Y3Z4"/>
<dbReference type="EMBL" id="JAEFBK010000012">
    <property type="protein sequence ID" value="KAG7541031.1"/>
    <property type="molecule type" value="Genomic_DNA"/>
</dbReference>
<accession>A0A8T1Y3Z4</accession>
<dbReference type="Proteomes" id="UP000694240">
    <property type="component" value="Chromosome 12"/>
</dbReference>
<dbReference type="PANTHER" id="PTHR24414">
    <property type="entry name" value="F-BOX/KELCH-REPEAT PROTEIN SKIP4"/>
    <property type="match status" value="1"/>
</dbReference>
<keyword evidence="4" id="KW-1185">Reference proteome</keyword>
<evidence type="ECO:0000256" key="1">
    <source>
        <dbReference type="SAM" id="MobiDB-lite"/>
    </source>
</evidence>
<evidence type="ECO:0000259" key="2">
    <source>
        <dbReference type="PROSITE" id="PS50181"/>
    </source>
</evidence>
<proteinExistence type="predicted"/>
<dbReference type="Pfam" id="PF00646">
    <property type="entry name" value="F-box"/>
    <property type="match status" value="1"/>
</dbReference>
<reference evidence="3 4" key="1">
    <citation type="submission" date="2020-12" db="EMBL/GenBank/DDBJ databases">
        <title>Concerted genomic and epigenomic changes stabilize Arabidopsis allopolyploids.</title>
        <authorList>
            <person name="Chen Z."/>
        </authorList>
    </citation>
    <scope>NUCLEOTIDE SEQUENCE [LARGE SCALE GENOMIC DNA]</scope>
    <source>
        <strain evidence="3">Allo738</strain>
        <tissue evidence="3">Leaf</tissue>
    </source>
</reference>
<dbReference type="PROSITE" id="PS50181">
    <property type="entry name" value="FBOX"/>
    <property type="match status" value="1"/>
</dbReference>
<dbReference type="InterPro" id="IPR006652">
    <property type="entry name" value="Kelch_1"/>
</dbReference>
<dbReference type="PANTHER" id="PTHR24414:SF23">
    <property type="entry name" value="F-BOX_KELCH-REPEAT PROTEIN SKIP6"/>
    <property type="match status" value="1"/>
</dbReference>
<sequence>MISGGEVEPPHKKKTPPPCDESSSFSSLPYELIVECFARISKSYYRSLSRVSKTFHSLLSSPELYAGRSETTEICLYICLRLPKRTGPRWFSLWIKPKTQPTNSSGNFLVPISSCSDSLPASKSTVAIGSDIYAIGGTVGPSSAVRIFDCRRHTWRDAPNMTVARSNAMAYVLGDKIYVMGGCHESDKSKNWSEVFDTKTQTWRLIANHDAETKEPKEGTWNVMDMRRIVWCQWWWVIDNVMYCRSGSGFFVWYDSVRERWRYVQGLDILVTYMNCNKSCRMIEIVNFGGKILFMWELFKLFGRCPNKQICCAMVAFEKLDGGKIGGKIEWCHVVHTLPNSYKVLRCLAISV</sequence>
<dbReference type="CDD" id="cd22152">
    <property type="entry name" value="F-box_AtAFR-like"/>
    <property type="match status" value="1"/>
</dbReference>